<evidence type="ECO:0000256" key="5">
    <source>
        <dbReference type="ARBA" id="ARBA00023015"/>
    </source>
</evidence>
<dbReference type="Proteomes" id="UP000281549">
    <property type="component" value="Unassembled WGS sequence"/>
</dbReference>
<keyword evidence="7 9" id="KW-0804">Transcription</keyword>
<dbReference type="GO" id="GO:0035267">
    <property type="term" value="C:NuA4 histone acetyltransferase complex"/>
    <property type="evidence" value="ECO:0007669"/>
    <property type="project" value="UniProtKB-UniRule"/>
</dbReference>
<evidence type="ECO:0000313" key="10">
    <source>
        <dbReference type="EMBL" id="RKP21749.1"/>
    </source>
</evidence>
<dbReference type="GO" id="GO:0006325">
    <property type="term" value="P:chromatin organization"/>
    <property type="evidence" value="ECO:0007669"/>
    <property type="project" value="UniProtKB-KW"/>
</dbReference>
<proteinExistence type="inferred from homology"/>
<evidence type="ECO:0000256" key="1">
    <source>
        <dbReference type="ARBA" id="ARBA00004123"/>
    </source>
</evidence>
<name>A0A4V1J0J2_ROZAC</name>
<comment type="function">
    <text evidence="9">Component of the NuA4 histone acetyltransferase complex which is involved in transcriptional activation of selected genes principally by acetylation of nucleosomal histone H4 and H2A. The NuA4 complex is also involved in DNA repair.</text>
</comment>
<gene>
    <name evidence="10" type="ORF">ROZALSC1DRAFT_11022</name>
</gene>
<keyword evidence="5 9" id="KW-0805">Transcription regulation</keyword>
<evidence type="ECO:0000256" key="7">
    <source>
        <dbReference type="ARBA" id="ARBA00023163"/>
    </source>
</evidence>
<keyword evidence="8 9" id="KW-0539">Nucleus</keyword>
<keyword evidence="9" id="KW-0234">DNA repair</keyword>
<evidence type="ECO:0000256" key="4">
    <source>
        <dbReference type="ARBA" id="ARBA00022853"/>
    </source>
</evidence>
<protein>
    <recommendedName>
        <fullName evidence="3 9">Chromatin modification-related protein EAF6</fullName>
    </recommendedName>
</protein>
<evidence type="ECO:0000313" key="11">
    <source>
        <dbReference type="Proteomes" id="UP000281549"/>
    </source>
</evidence>
<evidence type="ECO:0000256" key="8">
    <source>
        <dbReference type="ARBA" id="ARBA00023242"/>
    </source>
</evidence>
<sequence>MAQTKTPEITSTQKFLQAEQELYELVCRKKQVDLNLAQLETQLYHFENTYLEDTALTGNVIKGFDGYLGLRSEKRRGIRDSDRLFSNSSVTYPKVSH</sequence>
<keyword evidence="9" id="KW-0227">DNA damage</keyword>
<dbReference type="Pfam" id="PF09340">
    <property type="entry name" value="NuA4"/>
    <property type="match status" value="1"/>
</dbReference>
<comment type="subunit">
    <text evidence="9">Component of the NuA4 histone acetyltransferase complex.</text>
</comment>
<dbReference type="AlphaFoldDB" id="A0A4V1J0J2"/>
<dbReference type="GO" id="GO:0006281">
    <property type="term" value="P:DNA repair"/>
    <property type="evidence" value="ECO:0007669"/>
    <property type="project" value="UniProtKB-UniRule"/>
</dbReference>
<dbReference type="InterPro" id="IPR015418">
    <property type="entry name" value="Eaf6"/>
</dbReference>
<evidence type="ECO:0000256" key="9">
    <source>
        <dbReference type="RuleBase" id="RU368022"/>
    </source>
</evidence>
<accession>A0A4V1J0J2</accession>
<organism evidence="10 11">
    <name type="scientific">Rozella allomycis (strain CSF55)</name>
    <dbReference type="NCBI Taxonomy" id="988480"/>
    <lineage>
        <taxon>Eukaryota</taxon>
        <taxon>Fungi</taxon>
        <taxon>Fungi incertae sedis</taxon>
        <taxon>Cryptomycota</taxon>
        <taxon>Cryptomycota incertae sedis</taxon>
        <taxon>Rozella</taxon>
    </lineage>
</organism>
<evidence type="ECO:0000256" key="3">
    <source>
        <dbReference type="ARBA" id="ARBA00018504"/>
    </source>
</evidence>
<dbReference type="GO" id="GO:0005634">
    <property type="term" value="C:nucleus"/>
    <property type="evidence" value="ECO:0007669"/>
    <property type="project" value="UniProtKB-SubCell"/>
</dbReference>
<keyword evidence="4 9" id="KW-0156">Chromatin regulator</keyword>
<dbReference type="EMBL" id="ML004931">
    <property type="protein sequence ID" value="RKP21749.1"/>
    <property type="molecule type" value="Genomic_DNA"/>
</dbReference>
<dbReference type="PANTHER" id="PTHR13476">
    <property type="entry name" value="CHROMATIN MODIFICATION-RELATED PROTEIN MEAF6"/>
    <property type="match status" value="1"/>
</dbReference>
<evidence type="ECO:0000256" key="6">
    <source>
        <dbReference type="ARBA" id="ARBA00023054"/>
    </source>
</evidence>
<evidence type="ECO:0000256" key="2">
    <source>
        <dbReference type="ARBA" id="ARBA00010916"/>
    </source>
</evidence>
<reference evidence="11" key="1">
    <citation type="journal article" date="2018" name="Nat. Microbiol.">
        <title>Leveraging single-cell genomics to expand the fungal tree of life.</title>
        <authorList>
            <person name="Ahrendt S.R."/>
            <person name="Quandt C.A."/>
            <person name="Ciobanu D."/>
            <person name="Clum A."/>
            <person name="Salamov A."/>
            <person name="Andreopoulos B."/>
            <person name="Cheng J.F."/>
            <person name="Woyke T."/>
            <person name="Pelin A."/>
            <person name="Henrissat B."/>
            <person name="Reynolds N.K."/>
            <person name="Benny G.L."/>
            <person name="Smith M.E."/>
            <person name="James T.Y."/>
            <person name="Grigoriev I.V."/>
        </authorList>
    </citation>
    <scope>NUCLEOTIDE SEQUENCE [LARGE SCALE GENOMIC DNA]</scope>
    <source>
        <strain evidence="11">CSF55</strain>
    </source>
</reference>
<keyword evidence="6" id="KW-0175">Coiled coil</keyword>
<comment type="subcellular location">
    <subcellularLocation>
        <location evidence="1 9">Nucleus</location>
    </subcellularLocation>
</comment>
<comment type="similarity">
    <text evidence="2 9">Belongs to the EAF6 family.</text>
</comment>